<reference evidence="4" key="1">
    <citation type="journal article" date="2019" name="Plant Biotechnol. J.">
        <title>Genome sequencing of the Australian wild diploid species Gossypium australe highlights disease resistance and delayed gland morphogenesis.</title>
        <authorList>
            <person name="Cai Y."/>
            <person name="Cai X."/>
            <person name="Wang Q."/>
            <person name="Wang P."/>
            <person name="Zhang Y."/>
            <person name="Cai C."/>
            <person name="Xu Y."/>
            <person name="Wang K."/>
            <person name="Zhou Z."/>
            <person name="Wang C."/>
            <person name="Geng S."/>
            <person name="Li B."/>
            <person name="Dong Q."/>
            <person name="Hou Y."/>
            <person name="Wang H."/>
            <person name="Ai P."/>
            <person name="Liu Z."/>
            <person name="Yi F."/>
            <person name="Sun M."/>
            <person name="An G."/>
            <person name="Cheng J."/>
            <person name="Zhang Y."/>
            <person name="Shi Q."/>
            <person name="Xie Y."/>
            <person name="Shi X."/>
            <person name="Chang Y."/>
            <person name="Huang F."/>
            <person name="Chen Y."/>
            <person name="Hong S."/>
            <person name="Mi L."/>
            <person name="Sun Q."/>
            <person name="Zhang L."/>
            <person name="Zhou B."/>
            <person name="Peng R."/>
            <person name="Zhang X."/>
            <person name="Liu F."/>
        </authorList>
    </citation>
    <scope>NUCLEOTIDE SEQUENCE [LARGE SCALE GENOMIC DNA]</scope>
    <source>
        <strain evidence="4">cv. PA1801</strain>
    </source>
</reference>
<feature type="domain" description="Retrotransposon gag" evidence="2">
    <location>
        <begin position="80"/>
        <end position="117"/>
    </location>
</feature>
<accession>A0A5B6WI95</accession>
<dbReference type="PANTHER" id="PTHR33067">
    <property type="entry name" value="RNA-DIRECTED DNA POLYMERASE-RELATED"/>
    <property type="match status" value="1"/>
</dbReference>
<dbReference type="Proteomes" id="UP000325315">
    <property type="component" value="Unassembled WGS sequence"/>
</dbReference>
<sequence length="410" mass="46337">MNLENQKNVQGNEAVNAQNPIVIADDRDRTIRQYVVPLVNELNPRIRRPEIEALQFELKPVMFQMLQTIATTTEATLRLKLFPYSLRDRARAWLNSLPSNSIFTWQELVESFLLETFYNGLNAHTRLVVDASVDGSLLLKYYNEAYEIIEIAIKVEDEPPKKEENQPTIEIPTSEKSDSTNYKEIKSKQVNSDKLIPLLDANILPRKSCPLPPKLKGLGSFTITCKIGESYYGKALCDLGSSINLIPTSVFRRLGIGKARLTTFTLQLADQSLAYLEGKIENVLKSELTMRVQDEQVTFNVLKAIRSPDEVKYCFAVSKEDSLVLAKLEYNEPLKGISSDSPHQDEDGTCLEANSKGFSSKVQFKSLELSSHEYKQPKTSREELLELDLIVLKRLLDTGKGFVEGQKSLI</sequence>
<dbReference type="Pfam" id="PF03732">
    <property type="entry name" value="Retrotrans_gag"/>
    <property type="match status" value="1"/>
</dbReference>
<gene>
    <name evidence="3" type="ORF">EPI10_021535</name>
</gene>
<evidence type="ECO:0000313" key="3">
    <source>
        <dbReference type="EMBL" id="KAA3481143.1"/>
    </source>
</evidence>
<dbReference type="OrthoDB" id="999762at2759"/>
<evidence type="ECO:0000256" key="1">
    <source>
        <dbReference type="SAM" id="MobiDB-lite"/>
    </source>
</evidence>
<evidence type="ECO:0000259" key="2">
    <source>
        <dbReference type="Pfam" id="PF03732"/>
    </source>
</evidence>
<name>A0A5B6WI95_9ROSI</name>
<dbReference type="InterPro" id="IPR005162">
    <property type="entry name" value="Retrotrans_gag_dom"/>
</dbReference>
<feature type="region of interest" description="Disordered" evidence="1">
    <location>
        <begin position="159"/>
        <end position="180"/>
    </location>
</feature>
<dbReference type="InterPro" id="IPR021109">
    <property type="entry name" value="Peptidase_aspartic_dom_sf"/>
</dbReference>
<evidence type="ECO:0000313" key="4">
    <source>
        <dbReference type="Proteomes" id="UP000325315"/>
    </source>
</evidence>
<dbReference type="PANTHER" id="PTHR33067:SF32">
    <property type="entry name" value="ASPARTIC PEPTIDASE DDI1-TYPE DOMAIN-CONTAINING PROTEIN"/>
    <property type="match status" value="1"/>
</dbReference>
<dbReference type="CDD" id="cd00303">
    <property type="entry name" value="retropepsin_like"/>
    <property type="match status" value="1"/>
</dbReference>
<dbReference type="AlphaFoldDB" id="A0A5B6WI95"/>
<protein>
    <submittedName>
        <fullName evidence="3">Gag-asp_proteas domain-containing protein</fullName>
    </submittedName>
</protein>
<proteinExistence type="predicted"/>
<organism evidence="3 4">
    <name type="scientific">Gossypium australe</name>
    <dbReference type="NCBI Taxonomy" id="47621"/>
    <lineage>
        <taxon>Eukaryota</taxon>
        <taxon>Viridiplantae</taxon>
        <taxon>Streptophyta</taxon>
        <taxon>Embryophyta</taxon>
        <taxon>Tracheophyta</taxon>
        <taxon>Spermatophyta</taxon>
        <taxon>Magnoliopsida</taxon>
        <taxon>eudicotyledons</taxon>
        <taxon>Gunneridae</taxon>
        <taxon>Pentapetalae</taxon>
        <taxon>rosids</taxon>
        <taxon>malvids</taxon>
        <taxon>Malvales</taxon>
        <taxon>Malvaceae</taxon>
        <taxon>Malvoideae</taxon>
        <taxon>Gossypium</taxon>
    </lineage>
</organism>
<dbReference type="EMBL" id="SMMG02000003">
    <property type="protein sequence ID" value="KAA3481143.1"/>
    <property type="molecule type" value="Genomic_DNA"/>
</dbReference>
<comment type="caution">
    <text evidence="3">The sequence shown here is derived from an EMBL/GenBank/DDBJ whole genome shotgun (WGS) entry which is preliminary data.</text>
</comment>
<keyword evidence="4" id="KW-1185">Reference proteome</keyword>
<dbReference type="Gene3D" id="2.40.70.10">
    <property type="entry name" value="Acid Proteases"/>
    <property type="match status" value="1"/>
</dbReference>